<feature type="compositionally biased region" description="Basic and acidic residues" evidence="1">
    <location>
        <begin position="10"/>
        <end position="20"/>
    </location>
</feature>
<keyword evidence="2" id="KW-0812">Transmembrane</keyword>
<feature type="region of interest" description="Disordered" evidence="1">
    <location>
        <begin position="117"/>
        <end position="150"/>
    </location>
</feature>
<keyword evidence="3" id="KW-1185">Reference proteome</keyword>
<evidence type="ECO:0000313" key="3">
    <source>
        <dbReference type="Proteomes" id="UP000036681"/>
    </source>
</evidence>
<feature type="region of interest" description="Disordered" evidence="1">
    <location>
        <begin position="1"/>
        <end position="20"/>
    </location>
</feature>
<name>A0A0M3IG64_ASCLU</name>
<organism evidence="3 4">
    <name type="scientific">Ascaris lumbricoides</name>
    <name type="common">Giant roundworm</name>
    <dbReference type="NCBI Taxonomy" id="6252"/>
    <lineage>
        <taxon>Eukaryota</taxon>
        <taxon>Metazoa</taxon>
        <taxon>Ecdysozoa</taxon>
        <taxon>Nematoda</taxon>
        <taxon>Chromadorea</taxon>
        <taxon>Rhabditida</taxon>
        <taxon>Spirurina</taxon>
        <taxon>Ascaridomorpha</taxon>
        <taxon>Ascaridoidea</taxon>
        <taxon>Ascarididae</taxon>
        <taxon>Ascaris</taxon>
    </lineage>
</organism>
<accession>A0A0M3IG64</accession>
<protein>
    <submittedName>
        <fullName evidence="4">FtsH_ext domain-containing protein</fullName>
    </submittedName>
</protein>
<dbReference type="AlphaFoldDB" id="A0A0M3IG64"/>
<keyword evidence="2" id="KW-1133">Transmembrane helix</keyword>
<evidence type="ECO:0000256" key="2">
    <source>
        <dbReference type="SAM" id="Phobius"/>
    </source>
</evidence>
<evidence type="ECO:0000313" key="4">
    <source>
        <dbReference type="WBParaSite" id="ALUE_0001726101-mRNA-1"/>
    </source>
</evidence>
<sequence>MPPGSSLEVPPDKSGDNTRARRVGMEESIAMLRRGLVNEPRNRRSAFHLATRIGDPRPYHTKRRFAASPHASAIQGLVCGSVCRCGFSVDDFDGGSLKQNLRYLQVFTRKGVSDIRVKSSQGNAPSKSVESEAESEEDKEESPQPRSPFNDPNLMRRLRIYMLVVGGCTFVVSYFALKPFFTNQFSNISSDLNATPIEMDEFLKTYIPSGEVKRIVHFPNQGRAVAWLHDGAIINGKPLNVANMENEFIIHLPNIFSQANHLIVVIKYDRREDRPVEHFRAEVRAREKELGIPLRNGVQIEDYFGFTSFRLVELLIGLAILAFLASQYSRLIAARIAQKKAKGG</sequence>
<dbReference type="WBParaSite" id="ALUE_0001726101-mRNA-1">
    <property type="protein sequence ID" value="ALUE_0001726101-mRNA-1"/>
    <property type="gene ID" value="ALUE_0001726101"/>
</dbReference>
<proteinExistence type="predicted"/>
<keyword evidence="2" id="KW-0472">Membrane</keyword>
<feature type="transmembrane region" description="Helical" evidence="2">
    <location>
        <begin position="160"/>
        <end position="177"/>
    </location>
</feature>
<reference evidence="4" key="1">
    <citation type="submission" date="2017-02" db="UniProtKB">
        <authorList>
            <consortium name="WormBaseParasite"/>
        </authorList>
    </citation>
    <scope>IDENTIFICATION</scope>
</reference>
<feature type="compositionally biased region" description="Acidic residues" evidence="1">
    <location>
        <begin position="131"/>
        <end position="140"/>
    </location>
</feature>
<dbReference type="Proteomes" id="UP000036681">
    <property type="component" value="Unplaced"/>
</dbReference>
<evidence type="ECO:0000256" key="1">
    <source>
        <dbReference type="SAM" id="MobiDB-lite"/>
    </source>
</evidence>
<feature type="transmembrane region" description="Helical" evidence="2">
    <location>
        <begin position="303"/>
        <end position="325"/>
    </location>
</feature>